<dbReference type="Proteomes" id="UP000250266">
    <property type="component" value="Unassembled WGS sequence"/>
</dbReference>
<name>A0A8E2EDG9_9PEZI</name>
<dbReference type="AlphaFoldDB" id="A0A8E2EDG9"/>
<sequence>MTSRLYASSFIELYWLHNEWEFSKIFGRCELDRPEAHFSTKPEDVKMLDLSRGKTLRPVLDRSSTGVRRFKPGRELDFSSINISPSNPFIS</sequence>
<protein>
    <submittedName>
        <fullName evidence="1">Uncharacterized protein</fullName>
    </submittedName>
</protein>
<evidence type="ECO:0000313" key="1">
    <source>
        <dbReference type="EMBL" id="OCK81957.1"/>
    </source>
</evidence>
<gene>
    <name evidence="1" type="ORF">K432DRAFT_473919</name>
</gene>
<organism evidence="1 2">
    <name type="scientific">Lepidopterella palustris CBS 459.81</name>
    <dbReference type="NCBI Taxonomy" id="1314670"/>
    <lineage>
        <taxon>Eukaryota</taxon>
        <taxon>Fungi</taxon>
        <taxon>Dikarya</taxon>
        <taxon>Ascomycota</taxon>
        <taxon>Pezizomycotina</taxon>
        <taxon>Dothideomycetes</taxon>
        <taxon>Pleosporomycetidae</taxon>
        <taxon>Mytilinidiales</taxon>
        <taxon>Argynnaceae</taxon>
        <taxon>Lepidopterella</taxon>
    </lineage>
</organism>
<proteinExistence type="predicted"/>
<accession>A0A8E2EDG9</accession>
<dbReference type="EMBL" id="KV744903">
    <property type="protein sequence ID" value="OCK81957.1"/>
    <property type="molecule type" value="Genomic_DNA"/>
</dbReference>
<evidence type="ECO:0000313" key="2">
    <source>
        <dbReference type="Proteomes" id="UP000250266"/>
    </source>
</evidence>
<reference evidence="1 2" key="1">
    <citation type="journal article" date="2016" name="Nat. Commun.">
        <title>Ectomycorrhizal ecology is imprinted in the genome of the dominant symbiotic fungus Cenococcum geophilum.</title>
        <authorList>
            <consortium name="DOE Joint Genome Institute"/>
            <person name="Peter M."/>
            <person name="Kohler A."/>
            <person name="Ohm R.A."/>
            <person name="Kuo A."/>
            <person name="Krutzmann J."/>
            <person name="Morin E."/>
            <person name="Arend M."/>
            <person name="Barry K.W."/>
            <person name="Binder M."/>
            <person name="Choi C."/>
            <person name="Clum A."/>
            <person name="Copeland A."/>
            <person name="Grisel N."/>
            <person name="Haridas S."/>
            <person name="Kipfer T."/>
            <person name="LaButti K."/>
            <person name="Lindquist E."/>
            <person name="Lipzen A."/>
            <person name="Maire R."/>
            <person name="Meier B."/>
            <person name="Mihaltcheva S."/>
            <person name="Molinier V."/>
            <person name="Murat C."/>
            <person name="Poggeler S."/>
            <person name="Quandt C.A."/>
            <person name="Sperisen C."/>
            <person name="Tritt A."/>
            <person name="Tisserant E."/>
            <person name="Crous P.W."/>
            <person name="Henrissat B."/>
            <person name="Nehls U."/>
            <person name="Egli S."/>
            <person name="Spatafora J.W."/>
            <person name="Grigoriev I.V."/>
            <person name="Martin F.M."/>
        </authorList>
    </citation>
    <scope>NUCLEOTIDE SEQUENCE [LARGE SCALE GENOMIC DNA]</scope>
    <source>
        <strain evidence="1 2">CBS 459.81</strain>
    </source>
</reference>
<keyword evidence="2" id="KW-1185">Reference proteome</keyword>